<feature type="region of interest" description="Disordered" evidence="1">
    <location>
        <begin position="92"/>
        <end position="123"/>
    </location>
</feature>
<sequence length="172" mass="19332">MSNKPDKPLQDSSVEENEKQEKANWDNTAIDIFIMVYVGETLVKNRAGVWAPSQDFGVEVENAPGLEEENDNIMMEDDLEYAKAYNPHIDNIGEREQHGTPSPIEAPTQDKGNRKKTDGKKHGVGIIVSKQLDDILNAITNRSSASKIQDKHGCSIDEQSNRQVMWLKNKKI</sequence>
<dbReference type="Proteomes" id="UP001457282">
    <property type="component" value="Unassembled WGS sequence"/>
</dbReference>
<dbReference type="EMBL" id="JBEDUW010000004">
    <property type="protein sequence ID" value="KAK9931711.1"/>
    <property type="molecule type" value="Genomic_DNA"/>
</dbReference>
<reference evidence="2 3" key="1">
    <citation type="journal article" date="2023" name="G3 (Bethesda)">
        <title>A chromosome-length genome assembly and annotation of blackberry (Rubus argutus, cv. 'Hillquist').</title>
        <authorList>
            <person name="Bruna T."/>
            <person name="Aryal R."/>
            <person name="Dudchenko O."/>
            <person name="Sargent D.J."/>
            <person name="Mead D."/>
            <person name="Buti M."/>
            <person name="Cavallini A."/>
            <person name="Hytonen T."/>
            <person name="Andres J."/>
            <person name="Pham M."/>
            <person name="Weisz D."/>
            <person name="Mascagni F."/>
            <person name="Usai G."/>
            <person name="Natali L."/>
            <person name="Bassil N."/>
            <person name="Fernandez G.E."/>
            <person name="Lomsadze A."/>
            <person name="Armour M."/>
            <person name="Olukolu B."/>
            <person name="Poorten T."/>
            <person name="Britton C."/>
            <person name="Davik J."/>
            <person name="Ashrafi H."/>
            <person name="Aiden E.L."/>
            <person name="Borodovsky M."/>
            <person name="Worthington M."/>
        </authorList>
    </citation>
    <scope>NUCLEOTIDE SEQUENCE [LARGE SCALE GENOMIC DNA]</scope>
    <source>
        <strain evidence="2">PI 553951</strain>
    </source>
</reference>
<name>A0AAW1X449_RUBAR</name>
<accession>A0AAW1X449</accession>
<proteinExistence type="predicted"/>
<feature type="region of interest" description="Disordered" evidence="1">
    <location>
        <begin position="1"/>
        <end position="22"/>
    </location>
</feature>
<evidence type="ECO:0000313" key="2">
    <source>
        <dbReference type="EMBL" id="KAK9931711.1"/>
    </source>
</evidence>
<gene>
    <name evidence="2" type="ORF">M0R45_018978</name>
</gene>
<dbReference type="AlphaFoldDB" id="A0AAW1X449"/>
<evidence type="ECO:0000256" key="1">
    <source>
        <dbReference type="SAM" id="MobiDB-lite"/>
    </source>
</evidence>
<comment type="caution">
    <text evidence="2">The sequence shown here is derived from an EMBL/GenBank/DDBJ whole genome shotgun (WGS) entry which is preliminary data.</text>
</comment>
<protein>
    <submittedName>
        <fullName evidence="2">Uncharacterized protein</fullName>
    </submittedName>
</protein>
<evidence type="ECO:0000313" key="3">
    <source>
        <dbReference type="Proteomes" id="UP001457282"/>
    </source>
</evidence>
<organism evidence="2 3">
    <name type="scientific">Rubus argutus</name>
    <name type="common">Southern blackberry</name>
    <dbReference type="NCBI Taxonomy" id="59490"/>
    <lineage>
        <taxon>Eukaryota</taxon>
        <taxon>Viridiplantae</taxon>
        <taxon>Streptophyta</taxon>
        <taxon>Embryophyta</taxon>
        <taxon>Tracheophyta</taxon>
        <taxon>Spermatophyta</taxon>
        <taxon>Magnoliopsida</taxon>
        <taxon>eudicotyledons</taxon>
        <taxon>Gunneridae</taxon>
        <taxon>Pentapetalae</taxon>
        <taxon>rosids</taxon>
        <taxon>fabids</taxon>
        <taxon>Rosales</taxon>
        <taxon>Rosaceae</taxon>
        <taxon>Rosoideae</taxon>
        <taxon>Rosoideae incertae sedis</taxon>
        <taxon>Rubus</taxon>
    </lineage>
</organism>
<keyword evidence="3" id="KW-1185">Reference proteome</keyword>